<accession>A0A409WXP4</accession>
<gene>
    <name evidence="2" type="ORF">CVT24_001352</name>
</gene>
<feature type="region of interest" description="Disordered" evidence="1">
    <location>
        <begin position="100"/>
        <end position="142"/>
    </location>
</feature>
<organism evidence="2 3">
    <name type="scientific">Panaeolus cyanescens</name>
    <dbReference type="NCBI Taxonomy" id="181874"/>
    <lineage>
        <taxon>Eukaryota</taxon>
        <taxon>Fungi</taxon>
        <taxon>Dikarya</taxon>
        <taxon>Basidiomycota</taxon>
        <taxon>Agaricomycotina</taxon>
        <taxon>Agaricomycetes</taxon>
        <taxon>Agaricomycetidae</taxon>
        <taxon>Agaricales</taxon>
        <taxon>Agaricineae</taxon>
        <taxon>Galeropsidaceae</taxon>
        <taxon>Panaeolus</taxon>
    </lineage>
</organism>
<dbReference type="InParanoid" id="A0A409WXP4"/>
<protein>
    <submittedName>
        <fullName evidence="2">Uncharacterized protein</fullName>
    </submittedName>
</protein>
<proteinExistence type="predicted"/>
<sequence length="177" mass="20712">MYAPSPDPASPSPIEILPNRTVIRARVHPFFAFLSLAQFNCTVFEAYSPEVFHRRDLFGDPWEWERSMYYGVMYISTLDPSNNDQFHPFGVYYKPPEYRNVSPKPSPHTSSTQPKNPKAINKQNNNEADNETSTTMRKQKEGQYHFDRMWSRRMETTTLTKPIDDMSMNCQVLSYLQ</sequence>
<dbReference type="AlphaFoldDB" id="A0A409WXP4"/>
<reference evidence="2 3" key="1">
    <citation type="journal article" date="2018" name="Evol. Lett.">
        <title>Horizontal gene cluster transfer increased hallucinogenic mushroom diversity.</title>
        <authorList>
            <person name="Reynolds H.T."/>
            <person name="Vijayakumar V."/>
            <person name="Gluck-Thaler E."/>
            <person name="Korotkin H.B."/>
            <person name="Matheny P.B."/>
            <person name="Slot J.C."/>
        </authorList>
    </citation>
    <scope>NUCLEOTIDE SEQUENCE [LARGE SCALE GENOMIC DNA]</scope>
    <source>
        <strain evidence="2 3">2629</strain>
    </source>
</reference>
<keyword evidence="3" id="KW-1185">Reference proteome</keyword>
<evidence type="ECO:0000313" key="3">
    <source>
        <dbReference type="Proteomes" id="UP000284842"/>
    </source>
</evidence>
<evidence type="ECO:0000313" key="2">
    <source>
        <dbReference type="EMBL" id="PPQ83241.1"/>
    </source>
</evidence>
<dbReference type="EMBL" id="NHTK01005050">
    <property type="protein sequence ID" value="PPQ83241.1"/>
    <property type="molecule type" value="Genomic_DNA"/>
</dbReference>
<feature type="compositionally biased region" description="Polar residues" evidence="1">
    <location>
        <begin position="107"/>
        <end position="136"/>
    </location>
</feature>
<dbReference type="Proteomes" id="UP000284842">
    <property type="component" value="Unassembled WGS sequence"/>
</dbReference>
<name>A0A409WXP4_9AGAR</name>
<comment type="caution">
    <text evidence="2">The sequence shown here is derived from an EMBL/GenBank/DDBJ whole genome shotgun (WGS) entry which is preliminary data.</text>
</comment>
<evidence type="ECO:0000256" key="1">
    <source>
        <dbReference type="SAM" id="MobiDB-lite"/>
    </source>
</evidence>